<dbReference type="InterPro" id="IPR036925">
    <property type="entry name" value="TIF_IF2_dom3_sf"/>
</dbReference>
<comment type="similarity">
    <text evidence="2">Belongs to the TRAFAC class translation factor GTPase superfamily. Classic translation factor GTPase family. IF-2 subfamily.</text>
</comment>
<keyword evidence="14" id="KW-1185">Reference proteome</keyword>
<dbReference type="GO" id="GO:0005525">
    <property type="term" value="F:GTP binding"/>
    <property type="evidence" value="ECO:0007669"/>
    <property type="project" value="UniProtKB-KW"/>
</dbReference>
<evidence type="ECO:0000256" key="8">
    <source>
        <dbReference type="ARBA" id="ARBA00023134"/>
    </source>
</evidence>
<feature type="compositionally biased region" description="Polar residues" evidence="11">
    <location>
        <begin position="308"/>
        <end position="318"/>
    </location>
</feature>
<dbReference type="PANTHER" id="PTHR43381:SF20">
    <property type="entry name" value="TRANSLATION INITIATION FACTOR IF-2, MITOCHONDRIAL"/>
    <property type="match status" value="1"/>
</dbReference>
<dbReference type="NCBIfam" id="TIGR00487">
    <property type="entry name" value="IF-2"/>
    <property type="match status" value="1"/>
</dbReference>
<dbReference type="Pfam" id="PF11987">
    <property type="entry name" value="IF-2"/>
    <property type="match status" value="1"/>
</dbReference>
<feature type="region of interest" description="Disordered" evidence="11">
    <location>
        <begin position="764"/>
        <end position="811"/>
    </location>
</feature>
<evidence type="ECO:0000256" key="10">
    <source>
        <dbReference type="ARBA" id="ARBA00044200"/>
    </source>
</evidence>
<dbReference type="InterPro" id="IPR006847">
    <property type="entry name" value="IF2_N"/>
</dbReference>
<feature type="compositionally biased region" description="Basic and acidic residues" evidence="11">
    <location>
        <begin position="127"/>
        <end position="138"/>
    </location>
</feature>
<keyword evidence="5" id="KW-0648">Protein biosynthesis</keyword>
<feature type="domain" description="Tr-type G" evidence="12">
    <location>
        <begin position="494"/>
        <end position="662"/>
    </location>
</feature>
<sequence length="1021" mass="113774">MSGTMRNARVFRVSATRDVCLFCATRQLAVPGTIQSSTSPAISQRRHLNSSTKASNYAEDQLYAERPRPLSLAERQQRTRQVAQPFQPSQSSQPTQVSLAERQRGAPGPRITPIPRPQQPRSTDNFGADRSRREDTNEGRTPIRRTWYNKDVVPPRSASTYRVNTESRKPAIFLPQFGSVQHLRRRNDPTPEATVSTSEEPKQQPATPVREPIRKLDAAELDRLLKMNSRRPAVETRPPPRPTPTNSSSDGLERLMSLSSRQDRVSDRESRLQYGSALSRQRRNPFEQQQESVADAAEQWVRKRTPTESENMSVQQEQGFEERRTYTDPEKERRRRRFAIDDDADVARNTYDDATPRGRTKDDRRQRRPTRSMRNQDEDELDEIAAKAERKRQRKEAKRRAQLEKEEPTPIYLPEYISVANLASLLKMRAEEFCRKLEQLGFEDVQNDHILDAEHAGLIAREYNYEPILQEEGADEDLYPAPAPSAEEYAQLPQRPPVVTIMGHVDHGKTTILDYIRSTSVAATEFGGITQHIGAFSVPLTSGKKITFLDTPGHSAFETMRKRGANVTDIVVLVVAADDSVKPQTIEAIKHAQAAGVPMIVAINKIDKEQANPDKVRQDLARNGVEVEEYGGDTQTVCVSGKTGQGIADLEEAISLLSEILDQRANPKATVEGWILEGSTKKSGKTATVLVRNGTLRVGDVIVAGSTWARVRTLKNEAGVIVEEVTPGMPAEVDGWREQPTAGDEVLQAEDEQRASAVTELRQEKREKEQMAKDIEAINESRKLETERRKAEEEAAKAEADAETEVSPEKASGPEIVPFIVKADVSGSVEAVVDSIASVGNHEVASRVLRSGVGSPSEFDVQHAADARGHIVNFNTGIPPNIAAMAEQKGVKILDSNIIYRVVENVKALLSEKLPPRITSRVVGEAEVAAVFEIGLGGKRKLKVAGSKVRNGIVDKRLRVKVTRGERIVFDGAMSSLKNQKKDAERMGKDTECGIAFEGWEQFEVGDKVQCYEEIREKRSL</sequence>
<organism evidence="13 14">
    <name type="scientific">Delitschia confertaspora ATCC 74209</name>
    <dbReference type="NCBI Taxonomy" id="1513339"/>
    <lineage>
        <taxon>Eukaryota</taxon>
        <taxon>Fungi</taxon>
        <taxon>Dikarya</taxon>
        <taxon>Ascomycota</taxon>
        <taxon>Pezizomycotina</taxon>
        <taxon>Dothideomycetes</taxon>
        <taxon>Pleosporomycetidae</taxon>
        <taxon>Pleosporales</taxon>
        <taxon>Delitschiaceae</taxon>
        <taxon>Delitschia</taxon>
    </lineage>
</organism>
<feature type="region of interest" description="Disordered" evidence="11">
    <location>
        <begin position="74"/>
        <end position="151"/>
    </location>
</feature>
<feature type="region of interest" description="Disordered" evidence="11">
    <location>
        <begin position="35"/>
        <end position="62"/>
    </location>
</feature>
<dbReference type="Proteomes" id="UP000799536">
    <property type="component" value="Unassembled WGS sequence"/>
</dbReference>
<evidence type="ECO:0000256" key="5">
    <source>
        <dbReference type="ARBA" id="ARBA00022917"/>
    </source>
</evidence>
<evidence type="ECO:0000256" key="1">
    <source>
        <dbReference type="ARBA" id="ARBA00004173"/>
    </source>
</evidence>
<dbReference type="PANTHER" id="PTHR43381">
    <property type="entry name" value="TRANSLATION INITIATION FACTOR IF-2-RELATED"/>
    <property type="match status" value="1"/>
</dbReference>
<dbReference type="InterPro" id="IPR023115">
    <property type="entry name" value="TIF_IF2_dom3"/>
</dbReference>
<dbReference type="InterPro" id="IPR015760">
    <property type="entry name" value="TIF_IF2"/>
</dbReference>
<keyword evidence="7" id="KW-0496">Mitochondrion</keyword>
<dbReference type="SUPFAM" id="SSF52156">
    <property type="entry name" value="Initiation factor IF2/eIF5b, domain 3"/>
    <property type="match status" value="1"/>
</dbReference>
<dbReference type="SUPFAM" id="SSF52540">
    <property type="entry name" value="P-loop containing nucleoside triphosphate hydrolases"/>
    <property type="match status" value="1"/>
</dbReference>
<dbReference type="OrthoDB" id="361630at2759"/>
<dbReference type="FunFam" id="3.40.50.300:FF:000019">
    <property type="entry name" value="Translation initiation factor IF-2"/>
    <property type="match status" value="1"/>
</dbReference>
<dbReference type="InterPro" id="IPR044145">
    <property type="entry name" value="IF2_II"/>
</dbReference>
<dbReference type="Pfam" id="PF22042">
    <property type="entry name" value="EF-G_D2"/>
    <property type="match status" value="1"/>
</dbReference>
<dbReference type="FunFam" id="2.40.30.10:FF:000008">
    <property type="entry name" value="Translation initiation factor IF-2"/>
    <property type="match status" value="1"/>
</dbReference>
<feature type="region of interest" description="Disordered" evidence="11">
    <location>
        <begin position="176"/>
        <end position="382"/>
    </location>
</feature>
<dbReference type="InterPro" id="IPR000178">
    <property type="entry name" value="TF_IF2_bacterial-like"/>
</dbReference>
<dbReference type="NCBIfam" id="TIGR00231">
    <property type="entry name" value="small_GTP"/>
    <property type="match status" value="1"/>
</dbReference>
<evidence type="ECO:0000256" key="9">
    <source>
        <dbReference type="ARBA" id="ARBA00025162"/>
    </source>
</evidence>
<feature type="compositionally biased region" description="Basic and acidic residues" evidence="11">
    <location>
        <begin position="261"/>
        <end position="271"/>
    </location>
</feature>
<feature type="compositionally biased region" description="Basic and acidic residues" evidence="11">
    <location>
        <begin position="350"/>
        <end position="365"/>
    </location>
</feature>
<protein>
    <recommendedName>
        <fullName evidence="10">Translation initiation factor IF-2, mitochondrial</fullName>
    </recommendedName>
</protein>
<dbReference type="GO" id="GO:0003924">
    <property type="term" value="F:GTPase activity"/>
    <property type="evidence" value="ECO:0007669"/>
    <property type="project" value="InterPro"/>
</dbReference>
<evidence type="ECO:0000256" key="6">
    <source>
        <dbReference type="ARBA" id="ARBA00022946"/>
    </source>
</evidence>
<gene>
    <name evidence="13" type="ORF">GQ43DRAFT_394066</name>
</gene>
<dbReference type="SUPFAM" id="SSF50447">
    <property type="entry name" value="Translation proteins"/>
    <property type="match status" value="2"/>
</dbReference>
<evidence type="ECO:0000256" key="4">
    <source>
        <dbReference type="ARBA" id="ARBA00022741"/>
    </source>
</evidence>
<dbReference type="CDD" id="cd03702">
    <property type="entry name" value="IF2_mtIF2_II"/>
    <property type="match status" value="1"/>
</dbReference>
<dbReference type="EMBL" id="ML993972">
    <property type="protein sequence ID" value="KAF2201530.1"/>
    <property type="molecule type" value="Genomic_DNA"/>
</dbReference>
<evidence type="ECO:0000313" key="14">
    <source>
        <dbReference type="Proteomes" id="UP000799536"/>
    </source>
</evidence>
<dbReference type="InterPro" id="IPR005225">
    <property type="entry name" value="Small_GTP-bd"/>
</dbReference>
<evidence type="ECO:0000256" key="2">
    <source>
        <dbReference type="ARBA" id="ARBA00007733"/>
    </source>
</evidence>
<dbReference type="GO" id="GO:0003743">
    <property type="term" value="F:translation initiation factor activity"/>
    <property type="evidence" value="ECO:0007669"/>
    <property type="project" value="UniProtKB-KW"/>
</dbReference>
<dbReference type="Pfam" id="PF04760">
    <property type="entry name" value="IF2_N"/>
    <property type="match status" value="1"/>
</dbReference>
<dbReference type="GO" id="GO:0005739">
    <property type="term" value="C:mitochondrion"/>
    <property type="evidence" value="ECO:0007669"/>
    <property type="project" value="UniProtKB-SubCell"/>
</dbReference>
<comment type="subcellular location">
    <subcellularLocation>
        <location evidence="1">Mitochondrion</location>
    </subcellularLocation>
</comment>
<dbReference type="CDD" id="cd01887">
    <property type="entry name" value="IF2_eIF5B"/>
    <property type="match status" value="1"/>
</dbReference>
<proteinExistence type="inferred from homology"/>
<dbReference type="InterPro" id="IPR000795">
    <property type="entry name" value="T_Tr_GTP-bd_dom"/>
</dbReference>
<feature type="compositionally biased region" description="Low complexity" evidence="11">
    <location>
        <begin position="81"/>
        <end position="98"/>
    </location>
</feature>
<feature type="compositionally biased region" description="Basic and acidic residues" evidence="11">
    <location>
        <begin position="211"/>
        <end position="225"/>
    </location>
</feature>
<dbReference type="Pfam" id="PF00009">
    <property type="entry name" value="GTP_EFTU"/>
    <property type="match status" value="1"/>
</dbReference>
<dbReference type="PROSITE" id="PS01176">
    <property type="entry name" value="IF2"/>
    <property type="match status" value="1"/>
</dbReference>
<evidence type="ECO:0000259" key="12">
    <source>
        <dbReference type="PROSITE" id="PS51722"/>
    </source>
</evidence>
<comment type="function">
    <text evidence="9">One of the essential components for the initiation of protein synthesis. Protects formylmethionyl-tRNA from spontaneous hydrolysis and promotes its binding to the 30S ribosomal subunits. Also involved in the hydrolysis of GTP during the formation of the 70S ribosomal complex.</text>
</comment>
<dbReference type="HAMAP" id="MF_00100_B">
    <property type="entry name" value="IF_2_B"/>
    <property type="match status" value="1"/>
</dbReference>
<evidence type="ECO:0000256" key="7">
    <source>
        <dbReference type="ARBA" id="ARBA00023128"/>
    </source>
</evidence>
<name>A0A9P4MZ55_9PLEO</name>
<dbReference type="Gene3D" id="2.40.30.10">
    <property type="entry name" value="Translation factors"/>
    <property type="match status" value="2"/>
</dbReference>
<dbReference type="AlphaFoldDB" id="A0A9P4MZ55"/>
<dbReference type="InterPro" id="IPR009000">
    <property type="entry name" value="Transl_B-barrel_sf"/>
</dbReference>
<dbReference type="FunFam" id="3.40.50.10050:FF:000001">
    <property type="entry name" value="Translation initiation factor IF-2"/>
    <property type="match status" value="1"/>
</dbReference>
<reference evidence="13" key="1">
    <citation type="journal article" date="2020" name="Stud. Mycol.">
        <title>101 Dothideomycetes genomes: a test case for predicting lifestyles and emergence of pathogens.</title>
        <authorList>
            <person name="Haridas S."/>
            <person name="Albert R."/>
            <person name="Binder M."/>
            <person name="Bloem J."/>
            <person name="Labutti K."/>
            <person name="Salamov A."/>
            <person name="Andreopoulos B."/>
            <person name="Baker S."/>
            <person name="Barry K."/>
            <person name="Bills G."/>
            <person name="Bluhm B."/>
            <person name="Cannon C."/>
            <person name="Castanera R."/>
            <person name="Culley D."/>
            <person name="Daum C."/>
            <person name="Ezra D."/>
            <person name="Gonzalez J."/>
            <person name="Henrissat B."/>
            <person name="Kuo A."/>
            <person name="Liang C."/>
            <person name="Lipzen A."/>
            <person name="Lutzoni F."/>
            <person name="Magnuson J."/>
            <person name="Mondo S."/>
            <person name="Nolan M."/>
            <person name="Ohm R."/>
            <person name="Pangilinan J."/>
            <person name="Park H.-J."/>
            <person name="Ramirez L."/>
            <person name="Alfaro M."/>
            <person name="Sun H."/>
            <person name="Tritt A."/>
            <person name="Yoshinaga Y."/>
            <person name="Zwiers L.-H."/>
            <person name="Turgeon B."/>
            <person name="Goodwin S."/>
            <person name="Spatafora J."/>
            <person name="Crous P."/>
            <person name="Grigoriev I."/>
        </authorList>
    </citation>
    <scope>NUCLEOTIDE SEQUENCE</scope>
    <source>
        <strain evidence="13">ATCC 74209</strain>
    </source>
</reference>
<dbReference type="Gene3D" id="3.40.50.10050">
    <property type="entry name" value="Translation initiation factor IF- 2, domain 3"/>
    <property type="match status" value="1"/>
</dbReference>
<feature type="compositionally biased region" description="Basic and acidic residues" evidence="11">
    <location>
        <begin position="320"/>
        <end position="332"/>
    </location>
</feature>
<dbReference type="InterPro" id="IPR027417">
    <property type="entry name" value="P-loop_NTPase"/>
</dbReference>
<dbReference type="PROSITE" id="PS51722">
    <property type="entry name" value="G_TR_2"/>
    <property type="match status" value="1"/>
</dbReference>
<keyword evidence="4" id="KW-0547">Nucleotide-binding</keyword>
<keyword evidence="8" id="KW-0342">GTP-binding</keyword>
<dbReference type="CDD" id="cd03692">
    <property type="entry name" value="mtIF2_IVc"/>
    <property type="match status" value="1"/>
</dbReference>
<keyword evidence="6" id="KW-0809">Transit peptide</keyword>
<evidence type="ECO:0000313" key="13">
    <source>
        <dbReference type="EMBL" id="KAF2201530.1"/>
    </source>
</evidence>
<keyword evidence="3 13" id="KW-0396">Initiation factor</keyword>
<comment type="caution">
    <text evidence="13">The sequence shown here is derived from an EMBL/GenBank/DDBJ whole genome shotgun (WGS) entry which is preliminary data.</text>
</comment>
<feature type="compositionally biased region" description="Basic and acidic residues" evidence="11">
    <location>
        <begin position="764"/>
        <end position="800"/>
    </location>
</feature>
<evidence type="ECO:0000256" key="11">
    <source>
        <dbReference type="SAM" id="MobiDB-lite"/>
    </source>
</evidence>
<dbReference type="InterPro" id="IPR053905">
    <property type="entry name" value="EF-G-like_DII"/>
</dbReference>
<dbReference type="Gene3D" id="3.40.50.300">
    <property type="entry name" value="P-loop containing nucleotide triphosphate hydrolases"/>
    <property type="match status" value="1"/>
</dbReference>
<evidence type="ECO:0000256" key="3">
    <source>
        <dbReference type="ARBA" id="ARBA00022540"/>
    </source>
</evidence>
<accession>A0A9P4MZ55</accession>